<dbReference type="SUPFAM" id="SSF140566">
    <property type="entry name" value="FlgN-like"/>
    <property type="match status" value="1"/>
</dbReference>
<dbReference type="InterPro" id="IPR036679">
    <property type="entry name" value="FlgN-like_sf"/>
</dbReference>
<dbReference type="Proteomes" id="UP000585272">
    <property type="component" value="Unassembled WGS sequence"/>
</dbReference>
<comment type="caution">
    <text evidence="2">The sequence shown here is derived from an EMBL/GenBank/DDBJ whole genome shotgun (WGS) entry which is preliminary data.</text>
</comment>
<organism evidence="2 3">
    <name type="scientific">Conexibacter arvalis</name>
    <dbReference type="NCBI Taxonomy" id="912552"/>
    <lineage>
        <taxon>Bacteria</taxon>
        <taxon>Bacillati</taxon>
        <taxon>Actinomycetota</taxon>
        <taxon>Thermoleophilia</taxon>
        <taxon>Solirubrobacterales</taxon>
        <taxon>Conexibacteraceae</taxon>
        <taxon>Conexibacter</taxon>
    </lineage>
</organism>
<proteinExistence type="predicted"/>
<keyword evidence="3" id="KW-1185">Reference proteome</keyword>
<dbReference type="Gene3D" id="1.20.58.300">
    <property type="entry name" value="FlgN-like"/>
    <property type="match status" value="1"/>
</dbReference>
<evidence type="ECO:0000313" key="2">
    <source>
        <dbReference type="EMBL" id="MBB4661024.1"/>
    </source>
</evidence>
<accession>A0A840IA78</accession>
<evidence type="ECO:0000313" key="3">
    <source>
        <dbReference type="Proteomes" id="UP000585272"/>
    </source>
</evidence>
<keyword evidence="1" id="KW-1005">Bacterial flagellum biogenesis</keyword>
<protein>
    <recommendedName>
        <fullName evidence="4">Flagellar protein FlgN</fullName>
    </recommendedName>
</protein>
<evidence type="ECO:0000256" key="1">
    <source>
        <dbReference type="ARBA" id="ARBA00022795"/>
    </source>
</evidence>
<dbReference type="GO" id="GO:0044780">
    <property type="term" value="P:bacterial-type flagellum assembly"/>
    <property type="evidence" value="ECO:0007669"/>
    <property type="project" value="InterPro"/>
</dbReference>
<dbReference type="RefSeq" id="WP_183338828.1">
    <property type="nucleotide sequence ID" value="NZ_JACHNU010000001.1"/>
</dbReference>
<dbReference type="InterPro" id="IPR007809">
    <property type="entry name" value="FlgN-like"/>
</dbReference>
<evidence type="ECO:0008006" key="4">
    <source>
        <dbReference type="Google" id="ProtNLM"/>
    </source>
</evidence>
<dbReference type="EMBL" id="JACHNU010000001">
    <property type="protein sequence ID" value="MBB4661024.1"/>
    <property type="molecule type" value="Genomic_DNA"/>
</dbReference>
<reference evidence="2 3" key="1">
    <citation type="submission" date="2020-08" db="EMBL/GenBank/DDBJ databases">
        <title>Genomic Encyclopedia of Archaeal and Bacterial Type Strains, Phase II (KMG-II): from individual species to whole genera.</title>
        <authorList>
            <person name="Goeker M."/>
        </authorList>
    </citation>
    <scope>NUCLEOTIDE SEQUENCE [LARGE SCALE GENOMIC DNA]</scope>
    <source>
        <strain evidence="2 3">DSM 23288</strain>
    </source>
</reference>
<name>A0A840IA78_9ACTN</name>
<sequence>MNPTAQRQALVDPLLTGDVIGHLDAQIASAARLLEIVMAQHAAIGERDIDGVLHQVSALQAEFQRRARIEEERARLLARAGASLGLSPAEVTVTRITMLMDPANAQIAQARSGELQRLLAELTRQHALNQALMRQELSFLDHLLNVVEPVGALGYESRGTANAMPAATPPGHHSLDLHA</sequence>
<gene>
    <name evidence="2" type="ORF">BDZ31_000597</name>
</gene>
<dbReference type="Pfam" id="PF05130">
    <property type="entry name" value="FlgN"/>
    <property type="match status" value="1"/>
</dbReference>
<dbReference type="AlphaFoldDB" id="A0A840IA78"/>